<name>A0A0K2UEK9_LEPSM</name>
<protein>
    <submittedName>
        <fullName evidence="1">Uncharacterized protein</fullName>
    </submittedName>
</protein>
<dbReference type="AlphaFoldDB" id="A0A0K2UEK9"/>
<reference evidence="1" key="1">
    <citation type="submission" date="2014-05" db="EMBL/GenBank/DDBJ databases">
        <authorList>
            <person name="Chronopoulou M."/>
        </authorList>
    </citation>
    <scope>NUCLEOTIDE SEQUENCE</scope>
    <source>
        <tissue evidence="1">Whole organism</tissue>
    </source>
</reference>
<proteinExistence type="predicted"/>
<accession>A0A0K2UEK9</accession>
<sequence length="34" mass="3853">MVDAFGRDSNVYSFQCSLSFCLEDTSISFVELLE</sequence>
<organism evidence="1">
    <name type="scientific">Lepeophtheirus salmonis</name>
    <name type="common">Salmon louse</name>
    <name type="synonym">Caligus salmonis</name>
    <dbReference type="NCBI Taxonomy" id="72036"/>
    <lineage>
        <taxon>Eukaryota</taxon>
        <taxon>Metazoa</taxon>
        <taxon>Ecdysozoa</taxon>
        <taxon>Arthropoda</taxon>
        <taxon>Crustacea</taxon>
        <taxon>Multicrustacea</taxon>
        <taxon>Hexanauplia</taxon>
        <taxon>Copepoda</taxon>
        <taxon>Siphonostomatoida</taxon>
        <taxon>Caligidae</taxon>
        <taxon>Lepeophtheirus</taxon>
    </lineage>
</organism>
<evidence type="ECO:0000313" key="1">
    <source>
        <dbReference type="EMBL" id="CDW36357.1"/>
    </source>
</evidence>
<dbReference type="EMBL" id="HACA01018996">
    <property type="protein sequence ID" value="CDW36357.1"/>
    <property type="molecule type" value="Transcribed_RNA"/>
</dbReference>